<dbReference type="SUPFAM" id="SSF100950">
    <property type="entry name" value="NagB/RpiA/CoA transferase-like"/>
    <property type="match status" value="1"/>
</dbReference>
<dbReference type="NCBIfam" id="NF001684">
    <property type="entry name" value="PRK00443.1-4"/>
    <property type="match status" value="1"/>
</dbReference>
<evidence type="ECO:0000259" key="4">
    <source>
        <dbReference type="Pfam" id="PF01182"/>
    </source>
</evidence>
<dbReference type="Pfam" id="PF01182">
    <property type="entry name" value="Glucosamine_iso"/>
    <property type="match status" value="1"/>
</dbReference>
<dbReference type="GO" id="GO:0019262">
    <property type="term" value="P:N-acetylneuraminate catabolic process"/>
    <property type="evidence" value="ECO:0007669"/>
    <property type="project" value="TreeGrafter"/>
</dbReference>
<evidence type="ECO:0000313" key="6">
    <source>
        <dbReference type="Proteomes" id="UP000641514"/>
    </source>
</evidence>
<dbReference type="InterPro" id="IPR018321">
    <property type="entry name" value="Glucosamine6P_isomerase_CS"/>
</dbReference>
<dbReference type="PANTHER" id="PTHR11280:SF5">
    <property type="entry name" value="GLUCOSAMINE-6-PHOSPHATE ISOMERASE"/>
    <property type="match status" value="1"/>
</dbReference>
<dbReference type="PROSITE" id="PS01161">
    <property type="entry name" value="GLC_GALNAC_ISOMERASE"/>
    <property type="match status" value="1"/>
</dbReference>
<dbReference type="GO" id="GO:0006046">
    <property type="term" value="P:N-acetylglucosamine catabolic process"/>
    <property type="evidence" value="ECO:0007669"/>
    <property type="project" value="UniProtKB-UniRule"/>
</dbReference>
<gene>
    <name evidence="5" type="primary">nagB</name>
    <name evidence="5" type="ORF">GCM10011410_13970</name>
</gene>
<feature type="domain" description="Glucosamine/galactosamine-6-phosphate isomerase" evidence="4">
    <location>
        <begin position="10"/>
        <end position="224"/>
    </location>
</feature>
<organism evidence="5 6">
    <name type="scientific">Hoyosella rhizosphaerae</name>
    <dbReference type="NCBI Taxonomy" id="1755582"/>
    <lineage>
        <taxon>Bacteria</taxon>
        <taxon>Bacillati</taxon>
        <taxon>Actinomycetota</taxon>
        <taxon>Actinomycetes</taxon>
        <taxon>Mycobacteriales</taxon>
        <taxon>Hoyosellaceae</taxon>
        <taxon>Hoyosella</taxon>
    </lineage>
</organism>
<evidence type="ECO:0000313" key="5">
    <source>
        <dbReference type="EMBL" id="GGC62753.1"/>
    </source>
</evidence>
<dbReference type="InterPro" id="IPR004547">
    <property type="entry name" value="Glucosamine6P_isomerase"/>
</dbReference>
<dbReference type="GO" id="GO:0005975">
    <property type="term" value="P:carbohydrate metabolic process"/>
    <property type="evidence" value="ECO:0007669"/>
    <property type="project" value="InterPro"/>
</dbReference>
<dbReference type="PANTHER" id="PTHR11280">
    <property type="entry name" value="GLUCOSAMINE-6-PHOSPHATE ISOMERASE"/>
    <property type="match status" value="1"/>
</dbReference>
<keyword evidence="2" id="KW-0119">Carbohydrate metabolism</keyword>
<dbReference type="GO" id="GO:0004342">
    <property type="term" value="F:glucosamine-6-phosphate deaminase activity"/>
    <property type="evidence" value="ECO:0007669"/>
    <property type="project" value="UniProtKB-UniRule"/>
</dbReference>
<dbReference type="InterPro" id="IPR037171">
    <property type="entry name" value="NagB/RpiA_transferase-like"/>
</dbReference>
<evidence type="ECO:0000256" key="3">
    <source>
        <dbReference type="NCBIfam" id="TIGR00502"/>
    </source>
</evidence>
<reference evidence="5" key="2">
    <citation type="submission" date="2020-09" db="EMBL/GenBank/DDBJ databases">
        <authorList>
            <person name="Sun Q."/>
            <person name="Zhou Y."/>
        </authorList>
    </citation>
    <scope>NUCLEOTIDE SEQUENCE</scope>
    <source>
        <strain evidence="5">CGMCC 1.15478</strain>
    </source>
</reference>
<dbReference type="RefSeq" id="WP_188671884.1">
    <property type="nucleotide sequence ID" value="NZ_BMJH01000001.1"/>
</dbReference>
<comment type="caution">
    <text evidence="5">The sequence shown here is derived from an EMBL/GenBank/DDBJ whole genome shotgun (WGS) entry which is preliminary data.</text>
</comment>
<dbReference type="CDD" id="cd01399">
    <property type="entry name" value="GlcN6P_deaminase"/>
    <property type="match status" value="1"/>
</dbReference>
<dbReference type="GO" id="GO:0006043">
    <property type="term" value="P:glucosamine catabolic process"/>
    <property type="evidence" value="ECO:0007669"/>
    <property type="project" value="TreeGrafter"/>
</dbReference>
<evidence type="ECO:0000256" key="2">
    <source>
        <dbReference type="ARBA" id="ARBA00023277"/>
    </source>
</evidence>
<dbReference type="EMBL" id="BMJH01000001">
    <property type="protein sequence ID" value="GGC62753.1"/>
    <property type="molecule type" value="Genomic_DNA"/>
</dbReference>
<dbReference type="InterPro" id="IPR006148">
    <property type="entry name" value="Glc/Gal-6P_isomerase"/>
</dbReference>
<name>A0A916U7L3_9ACTN</name>
<protein>
    <recommendedName>
        <fullName evidence="3">Glucosamine-6-phosphate deaminase</fullName>
        <ecNumber evidence="3">3.5.99.6</ecNumber>
    </recommendedName>
</protein>
<dbReference type="EC" id="3.5.99.6" evidence="3"/>
<dbReference type="GO" id="GO:0042802">
    <property type="term" value="F:identical protein binding"/>
    <property type="evidence" value="ECO:0007669"/>
    <property type="project" value="TreeGrafter"/>
</dbReference>
<dbReference type="Gene3D" id="3.40.50.1360">
    <property type="match status" value="1"/>
</dbReference>
<keyword evidence="6" id="KW-1185">Reference proteome</keyword>
<dbReference type="Proteomes" id="UP000641514">
    <property type="component" value="Unassembled WGS sequence"/>
</dbReference>
<evidence type="ECO:0000256" key="1">
    <source>
        <dbReference type="ARBA" id="ARBA00022801"/>
    </source>
</evidence>
<proteinExistence type="predicted"/>
<dbReference type="AlphaFoldDB" id="A0A916U7L3"/>
<accession>A0A916U7L3</accession>
<keyword evidence="1" id="KW-0378">Hydrolase</keyword>
<reference evidence="5" key="1">
    <citation type="journal article" date="2014" name="Int. J. Syst. Evol. Microbiol.">
        <title>Complete genome sequence of Corynebacterium casei LMG S-19264T (=DSM 44701T), isolated from a smear-ripened cheese.</title>
        <authorList>
            <consortium name="US DOE Joint Genome Institute (JGI-PGF)"/>
            <person name="Walter F."/>
            <person name="Albersmeier A."/>
            <person name="Kalinowski J."/>
            <person name="Ruckert C."/>
        </authorList>
    </citation>
    <scope>NUCLEOTIDE SEQUENCE</scope>
    <source>
        <strain evidence="5">CGMCC 1.15478</strain>
    </source>
</reference>
<dbReference type="NCBIfam" id="TIGR00502">
    <property type="entry name" value="nagB"/>
    <property type="match status" value="1"/>
</dbReference>
<sequence>MRVLIEPDEAAVARTAANAVAPLVRHATCNLGVATGSSPVPTYRELARRCASGELNFSGVHVFLLDEYAGLPQQHPQSYFSTIRRDFTTAVGIPDDHIHGPDGYAENVFEEAAQYDRHLTEVGGIDVQILGIGRNGHIGFNEPMSSLASRTHVAVLTNQTRQDNSRFFAAIDDVPRRAITQGLATISEARSIVLIATGPAKSSALAAAIEGPLSARCPASVLQLHPNVTIIADEEAAQDLEFADYYRQRSAH</sequence>
<dbReference type="GO" id="GO:0005737">
    <property type="term" value="C:cytoplasm"/>
    <property type="evidence" value="ECO:0007669"/>
    <property type="project" value="TreeGrafter"/>
</dbReference>